<dbReference type="FunFam" id="1.10.10.60:FF:000014">
    <property type="entry name" value="SWI/SNF complex subunit SMARCC2 isoform C"/>
    <property type="match status" value="1"/>
</dbReference>
<dbReference type="InterPro" id="IPR007526">
    <property type="entry name" value="SWIRM"/>
</dbReference>
<dbReference type="Pfam" id="PF03629">
    <property type="entry name" value="SASA"/>
    <property type="match status" value="1"/>
</dbReference>
<dbReference type="Gene3D" id="3.40.50.1110">
    <property type="entry name" value="SGNH hydrolase"/>
    <property type="match status" value="1"/>
</dbReference>
<dbReference type="GO" id="GO:0016787">
    <property type="term" value="F:hydrolase activity"/>
    <property type="evidence" value="ECO:0007669"/>
    <property type="project" value="UniProtKB-KW"/>
</dbReference>
<evidence type="ECO:0000259" key="10">
    <source>
        <dbReference type="PROSITE" id="PS50934"/>
    </source>
</evidence>
<accession>A0AAV5FTL3</accession>
<keyword evidence="1" id="KW-0479">Metal-binding</keyword>
<dbReference type="Pfam" id="PF16495">
    <property type="entry name" value="SWIRM-assoc_1"/>
    <property type="match status" value="1"/>
</dbReference>
<dbReference type="InterPro" id="IPR005181">
    <property type="entry name" value="SASA"/>
</dbReference>
<feature type="compositionally biased region" description="Basic and acidic residues" evidence="8">
    <location>
        <begin position="446"/>
        <end position="455"/>
    </location>
</feature>
<evidence type="ECO:0000256" key="6">
    <source>
        <dbReference type="ARBA" id="ARBA00023163"/>
    </source>
</evidence>
<dbReference type="PANTHER" id="PTHR31988:SF5">
    <property type="entry name" value="OS04G0110400 PROTEIN"/>
    <property type="match status" value="1"/>
</dbReference>
<evidence type="ECO:0000256" key="2">
    <source>
        <dbReference type="ARBA" id="ARBA00022771"/>
    </source>
</evidence>
<evidence type="ECO:0000256" key="4">
    <source>
        <dbReference type="ARBA" id="ARBA00022833"/>
    </source>
</evidence>
<keyword evidence="3" id="KW-0378">Hydrolase</keyword>
<feature type="region of interest" description="Disordered" evidence="8">
    <location>
        <begin position="526"/>
        <end position="563"/>
    </location>
</feature>
<sequence>MDARLEVLEFLAYWGLINFHPFPPDEQGCKVVESTNSADTEEKTSLVEKLFQFETVQSYLVPVPSKADTASPAQVAHLLPEPTLAEGVVSSAESSVEYHCNSCSVDCSRKRYHCKTQDECKDCVCIFAVLHTTRGMPLVDDLEIAVDFDLCSDCYNEGKFDEGMSQLDFILMDSAEVPGSGGASWTDQETLLLLEALEIFRGNEWDGIAEHVATKNKAQCMLYFLQMPILDSFLDNNDFFNQTSQKVAEKDSAENVTEILEKMKISKKENANSEETGVNLADSNVSAKKDTENSGDNDLVAASTIDGLYKSSVTDPANEKKMSDVNVSVEHASSFVIDVLKSAFEAVGHFPEKEDTGSFTEAGNPVMALAAYLSGLVEHDDALTSCRSSLRAILDISPALLLATRHCFILPDPPSELEIPNASVSPASTGDVHQNGDDVTPNANGTDKDSSKKVRGDVIIDEQNAAFISQKEHQELSHAEGSSVDVPQADAETHRTTDSDNSVTVVENSGASDKMRDACDIILQSATPHDTYRNEPSLMSSQEDIAASTEDTKEHNSNENIAADDDSIRRLQRAACTAISAAAVKAKLLADQEEYDIWQLVDLVIQKQFQKMEAKMSLIAEVDHMALRAKEINDEIRKKLYMERRAIFASQRTRDDDQAATTPQAQLTTMKPAAASRRPLLLLAALGSAALLSFLLLTPSFTTGRLSLLLLPFPVSPYAGRPKLLFLLAGQSNMAGRGAAPTPLPPPFRPHPRVLRLAASRRWVTAAPPLHADIDTHKACGLGPAMPFAHRVLLHHAAANSSSSSSSSRDGLVLGLVPAAVGGTRIWMWARGQPLYEAAVARARAAVDAGGGTIGAVLWFQGESDTIELHDATAYGGRMERLVNDFRADLGLPNLLVIQVGQRPSSSSISILPEVLLGNAFLKRFTFGLFTSHSMATLHQPYDLITSS</sequence>
<dbReference type="Pfam" id="PF00249">
    <property type="entry name" value="Myb_DNA-binding"/>
    <property type="match status" value="1"/>
</dbReference>
<organism evidence="12 13">
    <name type="scientific">Eleusine coracana subsp. coracana</name>
    <dbReference type="NCBI Taxonomy" id="191504"/>
    <lineage>
        <taxon>Eukaryota</taxon>
        <taxon>Viridiplantae</taxon>
        <taxon>Streptophyta</taxon>
        <taxon>Embryophyta</taxon>
        <taxon>Tracheophyta</taxon>
        <taxon>Spermatophyta</taxon>
        <taxon>Magnoliopsida</taxon>
        <taxon>Liliopsida</taxon>
        <taxon>Poales</taxon>
        <taxon>Poaceae</taxon>
        <taxon>PACMAD clade</taxon>
        <taxon>Chloridoideae</taxon>
        <taxon>Cynodonteae</taxon>
        <taxon>Eleusininae</taxon>
        <taxon>Eleusine</taxon>
    </lineage>
</organism>
<dbReference type="CDD" id="cd02336">
    <property type="entry name" value="ZZ_RSC8"/>
    <property type="match status" value="1"/>
</dbReference>
<keyword evidence="6" id="KW-0804">Transcription</keyword>
<dbReference type="PROSITE" id="PS50090">
    <property type="entry name" value="MYB_LIKE"/>
    <property type="match status" value="1"/>
</dbReference>
<comment type="caution">
    <text evidence="12">The sequence shown here is derived from an EMBL/GenBank/DDBJ whole genome shotgun (WGS) entry which is preliminary data.</text>
</comment>
<evidence type="ECO:0000259" key="9">
    <source>
        <dbReference type="PROSITE" id="PS50090"/>
    </source>
</evidence>
<reference evidence="12" key="1">
    <citation type="journal article" date="2018" name="DNA Res.">
        <title>Multiple hybrid de novo genome assembly of finger millet, an orphan allotetraploid crop.</title>
        <authorList>
            <person name="Hatakeyama M."/>
            <person name="Aluri S."/>
            <person name="Balachadran M.T."/>
            <person name="Sivarajan S.R."/>
            <person name="Patrignani A."/>
            <person name="Gruter S."/>
            <person name="Poveda L."/>
            <person name="Shimizu-Inatsugi R."/>
            <person name="Baeten J."/>
            <person name="Francoijs K.J."/>
            <person name="Nataraja K.N."/>
            <person name="Reddy Y.A.N."/>
            <person name="Phadnis S."/>
            <person name="Ravikumar R.L."/>
            <person name="Schlapbach R."/>
            <person name="Sreeman S.M."/>
            <person name="Shimizu K.K."/>
        </authorList>
    </citation>
    <scope>NUCLEOTIDE SEQUENCE</scope>
</reference>
<dbReference type="SUPFAM" id="SSF52266">
    <property type="entry name" value="SGNH hydrolase"/>
    <property type="match status" value="1"/>
</dbReference>
<name>A0AAV5FTL3_ELECO</name>
<dbReference type="EMBL" id="BQKI01000096">
    <property type="protein sequence ID" value="GJN38342.1"/>
    <property type="molecule type" value="Genomic_DNA"/>
</dbReference>
<dbReference type="SMART" id="SM00717">
    <property type="entry name" value="SANT"/>
    <property type="match status" value="1"/>
</dbReference>
<dbReference type="InterPro" id="IPR009057">
    <property type="entry name" value="Homeodomain-like_sf"/>
</dbReference>
<feature type="region of interest" description="Disordered" evidence="8">
    <location>
        <begin position="471"/>
        <end position="504"/>
    </location>
</feature>
<dbReference type="GO" id="GO:0008270">
    <property type="term" value="F:zinc ion binding"/>
    <property type="evidence" value="ECO:0007669"/>
    <property type="project" value="UniProtKB-KW"/>
</dbReference>
<feature type="domain" description="Myb-like" evidence="9">
    <location>
        <begin position="177"/>
        <end position="228"/>
    </location>
</feature>
<proteinExistence type="predicted"/>
<dbReference type="AlphaFoldDB" id="A0AAV5FTL3"/>
<dbReference type="InterPro" id="IPR043145">
    <property type="entry name" value="Znf_ZZ_sf"/>
</dbReference>
<dbReference type="InterPro" id="IPR017884">
    <property type="entry name" value="SANT_dom"/>
</dbReference>
<feature type="domain" description="SWIRM" evidence="10">
    <location>
        <begin position="1"/>
        <end position="28"/>
    </location>
</feature>
<evidence type="ECO:0000256" key="3">
    <source>
        <dbReference type="ARBA" id="ARBA00022801"/>
    </source>
</evidence>
<feature type="compositionally biased region" description="Polar residues" evidence="8">
    <location>
        <begin position="422"/>
        <end position="432"/>
    </location>
</feature>
<feature type="domain" description="SANT" evidence="11">
    <location>
        <begin position="180"/>
        <end position="232"/>
    </location>
</feature>
<dbReference type="Proteomes" id="UP001054889">
    <property type="component" value="Unassembled WGS sequence"/>
</dbReference>
<dbReference type="PANTHER" id="PTHR31988">
    <property type="entry name" value="ESTERASE, PUTATIVE (DUF303)-RELATED"/>
    <property type="match status" value="1"/>
</dbReference>
<dbReference type="Gene3D" id="3.30.60.90">
    <property type="match status" value="1"/>
</dbReference>
<feature type="region of interest" description="Disordered" evidence="8">
    <location>
        <begin position="419"/>
        <end position="455"/>
    </location>
</feature>
<dbReference type="PROSITE" id="PS50934">
    <property type="entry name" value="SWIRM"/>
    <property type="match status" value="1"/>
</dbReference>
<evidence type="ECO:0000259" key="11">
    <source>
        <dbReference type="PROSITE" id="PS51293"/>
    </source>
</evidence>
<dbReference type="PROSITE" id="PS51293">
    <property type="entry name" value="SANT"/>
    <property type="match status" value="1"/>
</dbReference>
<evidence type="ECO:0000256" key="1">
    <source>
        <dbReference type="ARBA" id="ARBA00022723"/>
    </source>
</evidence>
<evidence type="ECO:0000256" key="5">
    <source>
        <dbReference type="ARBA" id="ARBA00023015"/>
    </source>
</evidence>
<gene>
    <name evidence="12" type="primary">gb27373</name>
    <name evidence="12" type="ORF">PR202_gb27373</name>
</gene>
<keyword evidence="7" id="KW-0539">Nucleus</keyword>
<evidence type="ECO:0000313" key="12">
    <source>
        <dbReference type="EMBL" id="GJN38342.1"/>
    </source>
</evidence>
<dbReference type="InterPro" id="IPR041984">
    <property type="entry name" value="Rsc8/Ssr1/Ssr2_ZZ"/>
</dbReference>
<evidence type="ECO:0000256" key="7">
    <source>
        <dbReference type="ARBA" id="ARBA00023242"/>
    </source>
</evidence>
<keyword evidence="2" id="KW-0863">Zinc-finger</keyword>
<keyword evidence="5" id="KW-0805">Transcription regulation</keyword>
<dbReference type="InterPro" id="IPR032451">
    <property type="entry name" value="SMARCC_C"/>
</dbReference>
<keyword evidence="4" id="KW-0862">Zinc</keyword>
<dbReference type="InterPro" id="IPR052940">
    <property type="entry name" value="Carb_Esterase_6"/>
</dbReference>
<evidence type="ECO:0000256" key="8">
    <source>
        <dbReference type="SAM" id="MobiDB-lite"/>
    </source>
</evidence>
<dbReference type="InterPro" id="IPR036514">
    <property type="entry name" value="SGNH_hydro_sf"/>
</dbReference>
<keyword evidence="13" id="KW-1185">Reference proteome</keyword>
<protein>
    <submittedName>
        <fullName evidence="12">Uncharacterized protein</fullName>
    </submittedName>
</protein>
<reference evidence="12" key="2">
    <citation type="submission" date="2021-12" db="EMBL/GenBank/DDBJ databases">
        <title>Resequencing data analysis of finger millet.</title>
        <authorList>
            <person name="Hatakeyama M."/>
            <person name="Aluri S."/>
            <person name="Balachadran M.T."/>
            <person name="Sivarajan S.R."/>
            <person name="Poveda L."/>
            <person name="Shimizu-Inatsugi R."/>
            <person name="Schlapbach R."/>
            <person name="Sreeman S.M."/>
            <person name="Shimizu K.K."/>
        </authorList>
    </citation>
    <scope>NUCLEOTIDE SEQUENCE</scope>
</reference>
<dbReference type="Gene3D" id="1.10.10.60">
    <property type="entry name" value="Homeodomain-like"/>
    <property type="match status" value="1"/>
</dbReference>
<dbReference type="InterPro" id="IPR001005">
    <property type="entry name" value="SANT/Myb"/>
</dbReference>
<dbReference type="SUPFAM" id="SSF46689">
    <property type="entry name" value="Homeodomain-like"/>
    <property type="match status" value="1"/>
</dbReference>
<dbReference type="GO" id="GO:0005634">
    <property type="term" value="C:nucleus"/>
    <property type="evidence" value="ECO:0007669"/>
    <property type="project" value="UniProtKB-ARBA"/>
</dbReference>
<evidence type="ECO:0000313" key="13">
    <source>
        <dbReference type="Proteomes" id="UP001054889"/>
    </source>
</evidence>